<dbReference type="Pfam" id="PF00561">
    <property type="entry name" value="Abhydrolase_1"/>
    <property type="match status" value="1"/>
</dbReference>
<accession>A0A1W4WGD8</accession>
<dbReference type="InterPro" id="IPR029058">
    <property type="entry name" value="AB_hydrolase_fold"/>
</dbReference>
<dbReference type="STRING" id="224129.A0A1W4WGD8"/>
<dbReference type="GeneID" id="108732717"/>
<keyword evidence="4" id="KW-1185">Reference proteome</keyword>
<comment type="similarity">
    <text evidence="1">Belongs to the AB hydrolase superfamily.</text>
</comment>
<gene>
    <name evidence="5" type="primary">LOC108732717</name>
</gene>
<keyword evidence="2 5" id="KW-0378">Hydrolase</keyword>
<reference evidence="5" key="1">
    <citation type="submission" date="2025-08" db="UniProtKB">
        <authorList>
            <consortium name="RefSeq"/>
        </authorList>
    </citation>
    <scope>IDENTIFICATION</scope>
    <source>
        <tissue evidence="5">Entire body</tissue>
    </source>
</reference>
<dbReference type="SUPFAM" id="SSF53474">
    <property type="entry name" value="alpha/beta-Hydrolases"/>
    <property type="match status" value="1"/>
</dbReference>
<dbReference type="Proteomes" id="UP000192223">
    <property type="component" value="Unplaced"/>
</dbReference>
<evidence type="ECO:0000259" key="3">
    <source>
        <dbReference type="Pfam" id="PF00561"/>
    </source>
</evidence>
<proteinExistence type="inferred from homology"/>
<dbReference type="AlphaFoldDB" id="A0A1W4WGD8"/>
<evidence type="ECO:0000256" key="1">
    <source>
        <dbReference type="ARBA" id="ARBA00008645"/>
    </source>
</evidence>
<feature type="domain" description="AB hydrolase-1" evidence="3">
    <location>
        <begin position="61"/>
        <end position="168"/>
    </location>
</feature>
<dbReference type="GO" id="GO:0016787">
    <property type="term" value="F:hydrolase activity"/>
    <property type="evidence" value="ECO:0007669"/>
    <property type="project" value="UniProtKB-KW"/>
</dbReference>
<evidence type="ECO:0000256" key="2">
    <source>
        <dbReference type="ARBA" id="ARBA00022801"/>
    </source>
</evidence>
<dbReference type="InterPro" id="IPR000073">
    <property type="entry name" value="AB_hydrolase_1"/>
</dbReference>
<dbReference type="KEGG" id="apln:108732717"/>
<dbReference type="GO" id="GO:0016020">
    <property type="term" value="C:membrane"/>
    <property type="evidence" value="ECO:0007669"/>
    <property type="project" value="TreeGrafter"/>
</dbReference>
<organism evidence="4 5">
    <name type="scientific">Agrilus planipennis</name>
    <name type="common">Emerald ash borer</name>
    <name type="synonym">Agrilus marcopoli</name>
    <dbReference type="NCBI Taxonomy" id="224129"/>
    <lineage>
        <taxon>Eukaryota</taxon>
        <taxon>Metazoa</taxon>
        <taxon>Ecdysozoa</taxon>
        <taxon>Arthropoda</taxon>
        <taxon>Hexapoda</taxon>
        <taxon>Insecta</taxon>
        <taxon>Pterygota</taxon>
        <taxon>Neoptera</taxon>
        <taxon>Endopterygota</taxon>
        <taxon>Coleoptera</taxon>
        <taxon>Polyphaga</taxon>
        <taxon>Elateriformia</taxon>
        <taxon>Buprestoidea</taxon>
        <taxon>Buprestidae</taxon>
        <taxon>Agrilinae</taxon>
        <taxon>Agrilus</taxon>
    </lineage>
</organism>
<dbReference type="PANTHER" id="PTHR43798">
    <property type="entry name" value="MONOACYLGLYCEROL LIPASE"/>
    <property type="match status" value="1"/>
</dbReference>
<evidence type="ECO:0000313" key="4">
    <source>
        <dbReference type="Proteomes" id="UP000192223"/>
    </source>
</evidence>
<protein>
    <submittedName>
        <fullName evidence="5">Probable serine hydrolase</fullName>
    </submittedName>
</protein>
<dbReference type="OrthoDB" id="190201at2759"/>
<sequence length="341" mass="39530">MNIRPMRSVLNLNVIVSAVRKCSSVNLKNFSTIAKECVEIKIPVPWGHIAAKWWGSQNERPILSCHGWQDNSGTFDRLIPYLPSDVSLLAIDFPGHGYSSRLPLGMWYNGMDYIVVLERIVDYFKWPKVSLMGHSLGAIQSYLYSVLFPERIEFLICLDAFHPFPTDDYKTEDFRKNITRYLKYDNLCASNTEPPSYTPAKLSEIWHEGSRKSVDVENCKYILERNVMPSKTKPNHFYFTRDPRLKIGVKHSFSQKQIVEQASRVRFPICVFKANDNDFSSASPLTYQLLDIIKENTKDYYFLEVGGTHHVHLNNPERVGPHIHNFIKKYYSCNLQAEEHL</sequence>
<dbReference type="InParanoid" id="A0A1W4WGD8"/>
<name>A0A1W4WGD8_AGRPL</name>
<evidence type="ECO:0000313" key="5">
    <source>
        <dbReference type="RefSeq" id="XP_018319173.1"/>
    </source>
</evidence>
<dbReference type="RefSeq" id="XP_018319173.1">
    <property type="nucleotide sequence ID" value="XM_018463671.2"/>
</dbReference>
<dbReference type="PANTHER" id="PTHR43798:SF14">
    <property type="entry name" value="SERINE HYDROLASE-LIKE PROTEIN DDB_G0286239"/>
    <property type="match status" value="1"/>
</dbReference>
<dbReference type="InterPro" id="IPR050266">
    <property type="entry name" value="AB_hydrolase_sf"/>
</dbReference>
<dbReference type="Gene3D" id="3.40.50.1820">
    <property type="entry name" value="alpha/beta hydrolase"/>
    <property type="match status" value="1"/>
</dbReference>